<keyword evidence="1" id="KW-0378">Hydrolase</keyword>
<dbReference type="EC" id="3.4.23.36" evidence="1"/>
<sequence length="203" mass="22616">MSKRKIAIFVVFLILVIDQVSKIWVKTHMSLGDEFHVFGNWFLIHFVENNGMAFGLEFAGKYGKPFLTVFRVIASIAIIVYLNKLIKKGIPNGAVISISLILAGAMGNIIDCAFYGMIFDHSFGQVATMFPAGGGYETFLHGKVVDMLYFPLLEGNFPSWLPRIGGQHFLFFSPVFNIADSAISVGIAILLLFYRKTFEESAQ</sequence>
<reference evidence="1" key="1">
    <citation type="submission" date="2021-08" db="EMBL/GenBank/DDBJ databases">
        <title>Novel anaerobic bacterium isolated from sea squirt in East Sea, Republic of Korea.</title>
        <authorList>
            <person name="Nguyen T.H."/>
            <person name="Li Z."/>
            <person name="Lee Y.-J."/>
            <person name="Ko J."/>
            <person name="Kim S.-G."/>
        </authorList>
    </citation>
    <scope>NUCLEOTIDE SEQUENCE</scope>
    <source>
        <strain evidence="1">KCTC 25031</strain>
    </source>
</reference>
<accession>A0AC61NMS1</accession>
<organism evidence="1 2">
    <name type="scientific">Halosquirtibacter laminarini</name>
    <dbReference type="NCBI Taxonomy" id="3374600"/>
    <lineage>
        <taxon>Bacteria</taxon>
        <taxon>Pseudomonadati</taxon>
        <taxon>Bacteroidota</taxon>
        <taxon>Bacteroidia</taxon>
        <taxon>Marinilabiliales</taxon>
        <taxon>Prolixibacteraceae</taxon>
        <taxon>Halosquirtibacter</taxon>
    </lineage>
</organism>
<keyword evidence="2" id="KW-1185">Reference proteome</keyword>
<protein>
    <submittedName>
        <fullName evidence="1">Lipoprotein signal peptidase</fullName>
        <ecNumber evidence="1">3.4.23.36</ecNumber>
    </submittedName>
</protein>
<dbReference type="Proteomes" id="UP000826212">
    <property type="component" value="Chromosome"/>
</dbReference>
<dbReference type="EMBL" id="CP081303">
    <property type="protein sequence ID" value="QZE13997.1"/>
    <property type="molecule type" value="Genomic_DNA"/>
</dbReference>
<gene>
    <name evidence="1" type="ORF">K4L44_15935</name>
</gene>
<evidence type="ECO:0000313" key="2">
    <source>
        <dbReference type="Proteomes" id="UP000826212"/>
    </source>
</evidence>
<proteinExistence type="predicted"/>
<evidence type="ECO:0000313" key="1">
    <source>
        <dbReference type="EMBL" id="QZE13997.1"/>
    </source>
</evidence>
<keyword evidence="1" id="KW-0449">Lipoprotein</keyword>
<name>A0AC61NMS1_9BACT</name>